<name>A0A1P8WA07_9PLAN</name>
<keyword evidence="3" id="KW-1185">Reference proteome</keyword>
<sequence>MAPEIKAAEVRPQNAIAERPRQILARRLLLAASVVVVVALGLVLPIPLDGRLWGNLFDLAHAPVFCAMLLGVVGAFDPQAIGLPSRLSTVVAMTRPRVLRIAAVLMVVGGVGEFLQKFAGRSPDLGDVAANGAGIFAGLFWIASRTKSGWHRCWLVMAFVLILLAVSVDPTLEAWDTVQQDQSFPLLASFERPREIGAWLPHNANIERTESWSADGKCSAKITLAAGEYPGIVMDWFPSDWRSYRALKMEFHNAGDSELQLIVKLFDALHEQTGFAPDDRFHQSVVLPPESDVSVEILLTDVKNSPATRQMQLGKMSTIEIFSPTPQPARSFFVDHLRLEN</sequence>
<keyword evidence="1" id="KW-1133">Transmembrane helix</keyword>
<dbReference type="STRING" id="1891926.Fuma_00479"/>
<keyword evidence="1" id="KW-0812">Transmembrane</keyword>
<feature type="transmembrane region" description="Helical" evidence="1">
    <location>
        <begin position="98"/>
        <end position="119"/>
    </location>
</feature>
<dbReference type="RefSeq" id="WP_077022724.1">
    <property type="nucleotide sequence ID" value="NZ_CP017641.1"/>
</dbReference>
<keyword evidence="1" id="KW-0472">Membrane</keyword>
<dbReference type="Gene3D" id="2.60.120.430">
    <property type="entry name" value="Galactose-binding lectin"/>
    <property type="match status" value="1"/>
</dbReference>
<proteinExistence type="predicted"/>
<organism evidence="2 3">
    <name type="scientific">Fuerstiella marisgermanici</name>
    <dbReference type="NCBI Taxonomy" id="1891926"/>
    <lineage>
        <taxon>Bacteria</taxon>
        <taxon>Pseudomonadati</taxon>
        <taxon>Planctomycetota</taxon>
        <taxon>Planctomycetia</taxon>
        <taxon>Planctomycetales</taxon>
        <taxon>Planctomycetaceae</taxon>
        <taxon>Fuerstiella</taxon>
    </lineage>
</organism>
<accession>A0A1P8WA07</accession>
<evidence type="ECO:0000256" key="1">
    <source>
        <dbReference type="SAM" id="Phobius"/>
    </source>
</evidence>
<dbReference type="AlphaFoldDB" id="A0A1P8WA07"/>
<feature type="transmembrane region" description="Helical" evidence="1">
    <location>
        <begin position="28"/>
        <end position="48"/>
    </location>
</feature>
<protein>
    <recommendedName>
        <fullName evidence="4">VanZ like family protein</fullName>
    </recommendedName>
</protein>
<evidence type="ECO:0008006" key="4">
    <source>
        <dbReference type="Google" id="ProtNLM"/>
    </source>
</evidence>
<gene>
    <name evidence="2" type="ORF">Fuma_00479</name>
</gene>
<dbReference type="Proteomes" id="UP000187735">
    <property type="component" value="Chromosome"/>
</dbReference>
<dbReference type="KEGG" id="fmr:Fuma_00479"/>
<feature type="transmembrane region" description="Helical" evidence="1">
    <location>
        <begin position="125"/>
        <end position="142"/>
    </location>
</feature>
<feature type="transmembrane region" description="Helical" evidence="1">
    <location>
        <begin position="60"/>
        <end position="77"/>
    </location>
</feature>
<dbReference type="EMBL" id="CP017641">
    <property type="protein sequence ID" value="APZ90895.1"/>
    <property type="molecule type" value="Genomic_DNA"/>
</dbReference>
<feature type="transmembrane region" description="Helical" evidence="1">
    <location>
        <begin position="154"/>
        <end position="172"/>
    </location>
</feature>
<evidence type="ECO:0000313" key="2">
    <source>
        <dbReference type="EMBL" id="APZ90895.1"/>
    </source>
</evidence>
<reference evidence="2 3" key="1">
    <citation type="journal article" date="2016" name="Front. Microbiol.">
        <title>Fuerstia marisgermanicae gen. nov., sp. nov., an Unusual Member of the Phylum Planctomycetes from the German Wadden Sea.</title>
        <authorList>
            <person name="Kohn T."/>
            <person name="Heuer A."/>
            <person name="Jogler M."/>
            <person name="Vollmers J."/>
            <person name="Boedeker C."/>
            <person name="Bunk B."/>
            <person name="Rast P."/>
            <person name="Borchert D."/>
            <person name="Glockner I."/>
            <person name="Freese H.M."/>
            <person name="Klenk H.P."/>
            <person name="Overmann J."/>
            <person name="Kaster A.K."/>
            <person name="Rohde M."/>
            <person name="Wiegand S."/>
            <person name="Jogler C."/>
        </authorList>
    </citation>
    <scope>NUCLEOTIDE SEQUENCE [LARGE SCALE GENOMIC DNA]</scope>
    <source>
        <strain evidence="2 3">NH11</strain>
    </source>
</reference>
<dbReference type="OrthoDB" id="255861at2"/>
<evidence type="ECO:0000313" key="3">
    <source>
        <dbReference type="Proteomes" id="UP000187735"/>
    </source>
</evidence>